<sequence>MLIVAFGMMFTALLVFLLWNLFIKCRAFLRARKSRNRGRTGTAS</sequence>
<evidence type="ECO:0000313" key="2">
    <source>
        <dbReference type="EMBL" id="BAQ18789.1"/>
    </source>
</evidence>
<dbReference type="KEGG" id="mcg:GL4_3366"/>
<dbReference type="EMBL" id="AP014648">
    <property type="protein sequence ID" value="BAQ18789.1"/>
    <property type="molecule type" value="Genomic_DNA"/>
</dbReference>
<gene>
    <name evidence="2" type="ORF">GL4_3366</name>
</gene>
<dbReference type="RefSeq" id="WP_280136139.1">
    <property type="nucleotide sequence ID" value="NZ_AP014648.1"/>
</dbReference>
<organism evidence="2 3">
    <name type="scientific">Methyloceanibacter caenitepidi</name>
    <dbReference type="NCBI Taxonomy" id="1384459"/>
    <lineage>
        <taxon>Bacteria</taxon>
        <taxon>Pseudomonadati</taxon>
        <taxon>Pseudomonadota</taxon>
        <taxon>Alphaproteobacteria</taxon>
        <taxon>Hyphomicrobiales</taxon>
        <taxon>Hyphomicrobiaceae</taxon>
        <taxon>Methyloceanibacter</taxon>
    </lineage>
</organism>
<keyword evidence="1" id="KW-1133">Transmembrane helix</keyword>
<reference evidence="2 3" key="1">
    <citation type="submission" date="2014-09" db="EMBL/GenBank/DDBJ databases">
        <title>Genome sequencing of Methyloceanibacter caenitepidi Gela4.</title>
        <authorList>
            <person name="Takeuchi M."/>
            <person name="Susumu S."/>
            <person name="Kamagata Y."/>
            <person name="Oshima K."/>
            <person name="Hattori M."/>
            <person name="Iwasaki W."/>
        </authorList>
    </citation>
    <scope>NUCLEOTIDE SEQUENCE [LARGE SCALE GENOMIC DNA]</scope>
    <source>
        <strain evidence="2 3">Gela4</strain>
    </source>
</reference>
<dbReference type="AlphaFoldDB" id="A0A0A8K9L6"/>
<keyword evidence="1" id="KW-0472">Membrane</keyword>
<feature type="transmembrane region" description="Helical" evidence="1">
    <location>
        <begin position="6"/>
        <end position="29"/>
    </location>
</feature>
<evidence type="ECO:0000256" key="1">
    <source>
        <dbReference type="SAM" id="Phobius"/>
    </source>
</evidence>
<keyword evidence="1" id="KW-0812">Transmembrane</keyword>
<accession>A0A0A8K9L6</accession>
<proteinExistence type="predicted"/>
<dbReference type="HOGENOM" id="CLU_3218485_0_0_5"/>
<evidence type="ECO:0000313" key="3">
    <source>
        <dbReference type="Proteomes" id="UP000031643"/>
    </source>
</evidence>
<protein>
    <submittedName>
        <fullName evidence="2">Uncharacterized protein</fullName>
    </submittedName>
</protein>
<name>A0A0A8K9L6_9HYPH</name>
<dbReference type="Proteomes" id="UP000031643">
    <property type="component" value="Chromosome"/>
</dbReference>
<keyword evidence="3" id="KW-1185">Reference proteome</keyword>
<dbReference type="STRING" id="1384459.GL4_3366"/>